<sequence length="82" mass="9046">MRKPAFKAQVDTFTANAEVVDQLEHGVSAFLGSEPQPLTSPASASDVKAHAARAKVDFKFKLEYKKYSAEFSGSGQQPYNHW</sequence>
<dbReference type="Proteomes" id="UP000789595">
    <property type="component" value="Unassembled WGS sequence"/>
</dbReference>
<evidence type="ECO:0000313" key="1">
    <source>
        <dbReference type="EMBL" id="CAH0371915.1"/>
    </source>
</evidence>
<evidence type="ECO:0000313" key="2">
    <source>
        <dbReference type="Proteomes" id="UP000789595"/>
    </source>
</evidence>
<keyword evidence="2" id="KW-1185">Reference proteome</keyword>
<comment type="caution">
    <text evidence="1">The sequence shown here is derived from an EMBL/GenBank/DDBJ whole genome shotgun (WGS) entry which is preliminary data.</text>
</comment>
<gene>
    <name evidence="1" type="ORF">PECAL_3P18800</name>
</gene>
<organism evidence="1 2">
    <name type="scientific">Pelagomonas calceolata</name>
    <dbReference type="NCBI Taxonomy" id="35677"/>
    <lineage>
        <taxon>Eukaryota</taxon>
        <taxon>Sar</taxon>
        <taxon>Stramenopiles</taxon>
        <taxon>Ochrophyta</taxon>
        <taxon>Pelagophyceae</taxon>
        <taxon>Pelagomonadales</taxon>
        <taxon>Pelagomonadaceae</taxon>
        <taxon>Pelagomonas</taxon>
    </lineage>
</organism>
<protein>
    <submittedName>
        <fullName evidence="1">Uncharacterized protein</fullName>
    </submittedName>
</protein>
<reference evidence="1" key="1">
    <citation type="submission" date="2021-11" db="EMBL/GenBank/DDBJ databases">
        <authorList>
            <consortium name="Genoscope - CEA"/>
            <person name="William W."/>
        </authorList>
    </citation>
    <scope>NUCLEOTIDE SEQUENCE</scope>
</reference>
<proteinExistence type="predicted"/>
<dbReference type="AlphaFoldDB" id="A0A8J2SHI4"/>
<dbReference type="EMBL" id="CAKKNE010000003">
    <property type="protein sequence ID" value="CAH0371915.1"/>
    <property type="molecule type" value="Genomic_DNA"/>
</dbReference>
<name>A0A8J2SHI4_9STRA</name>
<accession>A0A8J2SHI4</accession>